<dbReference type="Pfam" id="PF20590">
    <property type="entry name" value="DUF6791"/>
    <property type="match status" value="1"/>
</dbReference>
<accession>A0A6L4WVA6</accession>
<dbReference type="RefSeq" id="WP_152279598.1">
    <property type="nucleotide sequence ID" value="NZ_WFKK01000006.1"/>
</dbReference>
<protein>
    <submittedName>
        <fullName evidence="3">ThiF family adenylyltransferase</fullName>
    </submittedName>
</protein>
<feature type="domain" description="DUF6791" evidence="2">
    <location>
        <begin position="11"/>
        <end position="158"/>
    </location>
</feature>
<dbReference type="InterPro" id="IPR046741">
    <property type="entry name" value="DUF6791"/>
</dbReference>
<dbReference type="CDD" id="cd01483">
    <property type="entry name" value="E1_enzyme_family"/>
    <property type="match status" value="1"/>
</dbReference>
<proteinExistence type="predicted"/>
<dbReference type="Gene3D" id="3.40.50.720">
    <property type="entry name" value="NAD(P)-binding Rossmann-like Domain"/>
    <property type="match status" value="1"/>
</dbReference>
<organism evidence="3 4">
    <name type="scientific">Poseidonibacter ostreae</name>
    <dbReference type="NCBI Taxonomy" id="2654171"/>
    <lineage>
        <taxon>Bacteria</taxon>
        <taxon>Pseudomonadati</taxon>
        <taxon>Campylobacterota</taxon>
        <taxon>Epsilonproteobacteria</taxon>
        <taxon>Campylobacterales</taxon>
        <taxon>Arcobacteraceae</taxon>
        <taxon>Poseidonibacter</taxon>
    </lineage>
</organism>
<dbReference type="SUPFAM" id="SSF69572">
    <property type="entry name" value="Activating enzymes of the ubiquitin-like proteins"/>
    <property type="match status" value="1"/>
</dbReference>
<evidence type="ECO:0000313" key="3">
    <source>
        <dbReference type="EMBL" id="KAB7890297.1"/>
    </source>
</evidence>
<dbReference type="InterPro" id="IPR000594">
    <property type="entry name" value="ThiF_NAD_FAD-bd"/>
</dbReference>
<reference evidence="3 4" key="1">
    <citation type="submission" date="2019-10" db="EMBL/GenBank/DDBJ databases">
        <title>Poseidonibacter ostreae sp. nov., isolated from the gut of the Ostrea denselamellosa.</title>
        <authorList>
            <person name="Choi A."/>
        </authorList>
    </citation>
    <scope>NUCLEOTIDE SEQUENCE [LARGE SCALE GENOMIC DNA]</scope>
    <source>
        <strain evidence="3 4">SJOD-M-33</strain>
    </source>
</reference>
<evidence type="ECO:0000259" key="2">
    <source>
        <dbReference type="Pfam" id="PF20590"/>
    </source>
</evidence>
<comment type="caution">
    <text evidence="3">The sequence shown here is derived from an EMBL/GenBank/DDBJ whole genome shotgun (WGS) entry which is preliminary data.</text>
</comment>
<dbReference type="AlphaFoldDB" id="A0A6L4WVA6"/>
<dbReference type="GO" id="GO:0016779">
    <property type="term" value="F:nucleotidyltransferase activity"/>
    <property type="evidence" value="ECO:0007669"/>
    <property type="project" value="UniProtKB-KW"/>
</dbReference>
<dbReference type="Proteomes" id="UP000472839">
    <property type="component" value="Unassembled WGS sequence"/>
</dbReference>
<dbReference type="Pfam" id="PF00899">
    <property type="entry name" value="ThiF"/>
    <property type="match status" value="1"/>
</dbReference>
<dbReference type="EMBL" id="WFKK01000006">
    <property type="protein sequence ID" value="KAB7890297.1"/>
    <property type="molecule type" value="Genomic_DNA"/>
</dbReference>
<gene>
    <name evidence="3" type="ORF">GBG19_03450</name>
</gene>
<keyword evidence="3" id="KW-0548">Nucleotidyltransferase</keyword>
<dbReference type="GO" id="GO:0008641">
    <property type="term" value="F:ubiquitin-like modifier activating enzyme activity"/>
    <property type="evidence" value="ECO:0007669"/>
    <property type="project" value="InterPro"/>
</dbReference>
<evidence type="ECO:0000313" key="4">
    <source>
        <dbReference type="Proteomes" id="UP000472839"/>
    </source>
</evidence>
<dbReference type="InterPro" id="IPR035985">
    <property type="entry name" value="Ubiquitin-activating_enz"/>
</dbReference>
<name>A0A6L4WVA6_9BACT</name>
<dbReference type="NCBIfam" id="NF004805">
    <property type="entry name" value="PRK06153.1-4"/>
    <property type="match status" value="1"/>
</dbReference>
<sequence length="391" mass="44169">MSQLQINHSKDILDLINEGFSIEIVNGHIIVKDIPYVNEQKEINKGTLITELTLSGNRTIKPSCHTIKFSGSFPCNKDGKAIEQIRHMSLNENIAGHQINFSFSNKPQNGYDDYFHKINNYINIISSPAASLDENISAKTFKSFVDKSGDEVFQYYDTNSSRAGISNISDKLKSLKIGIVGLGGTGSYILDFVSKTHVKEIHLYDGDDFVTHNAFRAPGAASIEKLSQAPLKVEYFKETYSEMHKNIVTHTDFINSSNVTQLSELDFVFVSIDKGKVKKVIIDYLLDKEIPFIDVGMGIEVVDNKLLGILRTTSYSKKNKEHIGKRISFEDRDDDEYSTNIQIAELNAFNAVMAIIKWKKYFGIYQDFENEEFSSYSINVNMLLGEDNNET</sequence>
<keyword evidence="3" id="KW-0808">Transferase</keyword>
<feature type="domain" description="THIF-type NAD/FAD binding fold" evidence="1">
    <location>
        <begin position="169"/>
        <end position="297"/>
    </location>
</feature>
<dbReference type="NCBIfam" id="NF004804">
    <property type="entry name" value="PRK06153.1-3"/>
    <property type="match status" value="1"/>
</dbReference>
<evidence type="ECO:0000259" key="1">
    <source>
        <dbReference type="Pfam" id="PF00899"/>
    </source>
</evidence>